<proteinExistence type="predicted"/>
<dbReference type="AlphaFoldDB" id="A0A9W4N2V9"/>
<dbReference type="Proteomes" id="UP001152592">
    <property type="component" value="Unassembled WGS sequence"/>
</dbReference>
<evidence type="ECO:0000313" key="2">
    <source>
        <dbReference type="Proteomes" id="UP001152592"/>
    </source>
</evidence>
<dbReference type="EMBL" id="CAJVPD010000020">
    <property type="protein sequence ID" value="CAG8236902.1"/>
    <property type="molecule type" value="Genomic_DNA"/>
</dbReference>
<name>A0A9W4N2V9_9EURO</name>
<gene>
    <name evidence="1" type="ORF">PSALAMII_LOCUS405</name>
</gene>
<comment type="caution">
    <text evidence="1">The sequence shown here is derived from an EMBL/GenBank/DDBJ whole genome shotgun (WGS) entry which is preliminary data.</text>
</comment>
<sequence>MRMRKLGFGQSVIFCIPYEIKRQILLSRRPDENSDIDVSEVLWWAILETWRDVWRSMPLWAVQGCRFANQQAKWRGY</sequence>
<accession>A0A9W4N2V9</accession>
<organism evidence="1 2">
    <name type="scientific">Penicillium salamii</name>
    <dbReference type="NCBI Taxonomy" id="1612424"/>
    <lineage>
        <taxon>Eukaryota</taxon>
        <taxon>Fungi</taxon>
        <taxon>Dikarya</taxon>
        <taxon>Ascomycota</taxon>
        <taxon>Pezizomycotina</taxon>
        <taxon>Eurotiomycetes</taxon>
        <taxon>Eurotiomycetidae</taxon>
        <taxon>Eurotiales</taxon>
        <taxon>Aspergillaceae</taxon>
        <taxon>Penicillium</taxon>
    </lineage>
</organism>
<protein>
    <submittedName>
        <fullName evidence="1">Uncharacterized protein</fullName>
    </submittedName>
</protein>
<evidence type="ECO:0000313" key="1">
    <source>
        <dbReference type="EMBL" id="CAG8236902.1"/>
    </source>
</evidence>
<reference evidence="1" key="1">
    <citation type="submission" date="2021-07" db="EMBL/GenBank/DDBJ databases">
        <authorList>
            <person name="Branca A.L. A."/>
        </authorList>
    </citation>
    <scope>NUCLEOTIDE SEQUENCE</scope>
</reference>
<dbReference type="OrthoDB" id="10252009at2759"/>